<name>A0A1J9Q999_9EURO</name>
<feature type="chain" id="PRO_5012136872" evidence="1">
    <location>
        <begin position="18"/>
        <end position="98"/>
    </location>
</feature>
<reference evidence="2 3" key="1">
    <citation type="submission" date="2015-07" db="EMBL/GenBank/DDBJ databases">
        <title>Emmonsia species relationships and genome sequence.</title>
        <authorList>
            <consortium name="The Broad Institute Genomics Platform"/>
            <person name="Cuomo C.A."/>
            <person name="Munoz J.F."/>
            <person name="Imamovic A."/>
            <person name="Priest M.E."/>
            <person name="Young S."/>
            <person name="Clay O.K."/>
            <person name="McEwen J.G."/>
        </authorList>
    </citation>
    <scope>NUCLEOTIDE SEQUENCE [LARGE SCALE GENOMIC DNA]</scope>
    <source>
        <strain evidence="2 3">UAMH 9510</strain>
    </source>
</reference>
<dbReference type="AlphaFoldDB" id="A0A1J9Q999"/>
<keyword evidence="1" id="KW-0732">Signal</keyword>
<sequence length="98" mass="10835">MKLSALITSTLVLSAFASPIVEVTQNVNNKHFRQLSLTSPLNWQPGPSLLSEKPPGYSASASDYTLDRWVKFLKDTCAKRLPDCVSFAGYLAYLPPFI</sequence>
<dbReference type="VEuPathDB" id="FungiDB:AJ78_03062"/>
<protein>
    <submittedName>
        <fullName evidence="2">Uncharacterized protein</fullName>
    </submittedName>
</protein>
<feature type="signal peptide" evidence="1">
    <location>
        <begin position="1"/>
        <end position="17"/>
    </location>
</feature>
<organism evidence="2 3">
    <name type="scientific">Emergomyces pasteurianus Ep9510</name>
    <dbReference type="NCBI Taxonomy" id="1447872"/>
    <lineage>
        <taxon>Eukaryota</taxon>
        <taxon>Fungi</taxon>
        <taxon>Dikarya</taxon>
        <taxon>Ascomycota</taxon>
        <taxon>Pezizomycotina</taxon>
        <taxon>Eurotiomycetes</taxon>
        <taxon>Eurotiomycetidae</taxon>
        <taxon>Onygenales</taxon>
        <taxon>Ajellomycetaceae</taxon>
        <taxon>Emergomyces</taxon>
    </lineage>
</organism>
<dbReference type="OrthoDB" id="4190707at2759"/>
<dbReference type="EMBL" id="LGRN01000091">
    <property type="protein sequence ID" value="OJD16819.1"/>
    <property type="molecule type" value="Genomic_DNA"/>
</dbReference>
<evidence type="ECO:0000313" key="3">
    <source>
        <dbReference type="Proteomes" id="UP000182235"/>
    </source>
</evidence>
<proteinExistence type="predicted"/>
<comment type="caution">
    <text evidence="2">The sequence shown here is derived from an EMBL/GenBank/DDBJ whole genome shotgun (WGS) entry which is preliminary data.</text>
</comment>
<dbReference type="Proteomes" id="UP000182235">
    <property type="component" value="Unassembled WGS sequence"/>
</dbReference>
<accession>A0A1J9Q999</accession>
<evidence type="ECO:0000313" key="2">
    <source>
        <dbReference type="EMBL" id="OJD16819.1"/>
    </source>
</evidence>
<gene>
    <name evidence="2" type="ORF">AJ78_03062</name>
</gene>
<evidence type="ECO:0000256" key="1">
    <source>
        <dbReference type="SAM" id="SignalP"/>
    </source>
</evidence>
<keyword evidence="3" id="KW-1185">Reference proteome</keyword>